<feature type="compositionally biased region" description="Basic and acidic residues" evidence="3">
    <location>
        <begin position="191"/>
        <end position="218"/>
    </location>
</feature>
<dbReference type="PANTHER" id="PTHR44943">
    <property type="entry name" value="CELLULOSE SYNTHASE OPERON PROTEIN C"/>
    <property type="match status" value="1"/>
</dbReference>
<evidence type="ECO:0008006" key="5">
    <source>
        <dbReference type="Google" id="ProtNLM"/>
    </source>
</evidence>
<protein>
    <recommendedName>
        <fullName evidence="5">Tetratricopeptide repeat protein</fullName>
    </recommendedName>
</protein>
<dbReference type="Gene3D" id="1.25.40.10">
    <property type="entry name" value="Tetratricopeptide repeat domain"/>
    <property type="match status" value="2"/>
</dbReference>
<evidence type="ECO:0000256" key="1">
    <source>
        <dbReference type="ARBA" id="ARBA00022737"/>
    </source>
</evidence>
<keyword evidence="2" id="KW-0802">TPR repeat</keyword>
<dbReference type="PROSITE" id="PS50005">
    <property type="entry name" value="TPR"/>
    <property type="match status" value="2"/>
</dbReference>
<evidence type="ECO:0000256" key="2">
    <source>
        <dbReference type="ARBA" id="ARBA00022803"/>
    </source>
</evidence>
<evidence type="ECO:0000256" key="3">
    <source>
        <dbReference type="SAM" id="MobiDB-lite"/>
    </source>
</evidence>
<name>A0A3B1CNG3_9ZZZZ</name>
<feature type="compositionally biased region" description="Polar residues" evidence="3">
    <location>
        <begin position="142"/>
        <end position="159"/>
    </location>
</feature>
<dbReference type="AlphaFoldDB" id="A0A3B1CNG3"/>
<organism evidence="4">
    <name type="scientific">hydrothermal vent metagenome</name>
    <dbReference type="NCBI Taxonomy" id="652676"/>
    <lineage>
        <taxon>unclassified sequences</taxon>
        <taxon>metagenomes</taxon>
        <taxon>ecological metagenomes</taxon>
    </lineage>
</organism>
<evidence type="ECO:0000313" key="4">
    <source>
        <dbReference type="EMBL" id="VAX31679.1"/>
    </source>
</evidence>
<dbReference type="InterPro" id="IPR051685">
    <property type="entry name" value="Ycf3/AcsC/BcsC/TPR_MFPF"/>
</dbReference>
<dbReference type="SMART" id="SM00028">
    <property type="entry name" value="TPR"/>
    <property type="match status" value="4"/>
</dbReference>
<reference evidence="4" key="1">
    <citation type="submission" date="2018-06" db="EMBL/GenBank/DDBJ databases">
        <authorList>
            <person name="Zhirakovskaya E."/>
        </authorList>
    </citation>
    <scope>NUCLEOTIDE SEQUENCE</scope>
</reference>
<dbReference type="SUPFAM" id="SSF48452">
    <property type="entry name" value="TPR-like"/>
    <property type="match status" value="1"/>
</dbReference>
<dbReference type="InterPro" id="IPR011990">
    <property type="entry name" value="TPR-like_helical_dom_sf"/>
</dbReference>
<feature type="region of interest" description="Disordered" evidence="3">
    <location>
        <begin position="135"/>
        <end position="218"/>
    </location>
</feature>
<dbReference type="EMBL" id="UOGF01000077">
    <property type="protein sequence ID" value="VAX31679.1"/>
    <property type="molecule type" value="Genomic_DNA"/>
</dbReference>
<accession>A0A3B1CNG3</accession>
<keyword evidence="1" id="KW-0677">Repeat</keyword>
<gene>
    <name evidence="4" type="ORF">MNBD_NITROSPIRAE01-2000</name>
</gene>
<dbReference type="Pfam" id="PF14559">
    <property type="entry name" value="TPR_19"/>
    <property type="match status" value="1"/>
</dbReference>
<dbReference type="Pfam" id="PF13432">
    <property type="entry name" value="TPR_16"/>
    <property type="match status" value="1"/>
</dbReference>
<proteinExistence type="predicted"/>
<dbReference type="PANTHER" id="PTHR44943:SF8">
    <property type="entry name" value="TPR REPEAT-CONTAINING PROTEIN MJ0263"/>
    <property type="match status" value="1"/>
</dbReference>
<dbReference type="InterPro" id="IPR019734">
    <property type="entry name" value="TPR_rpt"/>
</dbReference>
<sequence length="295" mass="32972">MVDKSRSAEISRLSDLLQNNPSSRLFVPLAEAYLQSDMFEEAIQVLRDGLSTHSSFVAARVMLGKIHLKTKQHLEAKEQFKEVIAIAPSNIPSLKGLAGIYQKEGLFAEAKTTYKTILKIDPGDKEATASLEEISKKRNEGTETQTSVPLPPAEQNSEFSTDENPREKALSPSALPSEIETSLPEITTKPLSEETSIKQTQEEAHSDLGPDEPRPLEPHENKTMAALYVTQGHYQEAADVYENLLKRNPEDHESQKGLEASLVHLRNNLKTPPSNTEKIERLQLWLEAIQGEKRR</sequence>